<name>A0AAE0S7M3_9BIVA</name>
<evidence type="ECO:0000313" key="1">
    <source>
        <dbReference type="EMBL" id="KAK3586773.1"/>
    </source>
</evidence>
<reference evidence="1" key="1">
    <citation type="journal article" date="2021" name="Genome Biol. Evol.">
        <title>A High-Quality Reference Genome for a Parasitic Bivalve with Doubly Uniparental Inheritance (Bivalvia: Unionida).</title>
        <authorList>
            <person name="Smith C.H."/>
        </authorList>
    </citation>
    <scope>NUCLEOTIDE SEQUENCE</scope>
    <source>
        <strain evidence="1">CHS0354</strain>
    </source>
</reference>
<proteinExistence type="predicted"/>
<reference evidence="1" key="2">
    <citation type="journal article" date="2021" name="Genome Biol. Evol.">
        <title>Developing a high-quality reference genome for a parasitic bivalve with doubly uniparental inheritance (Bivalvia: Unionida).</title>
        <authorList>
            <person name="Smith C.H."/>
        </authorList>
    </citation>
    <scope>NUCLEOTIDE SEQUENCE</scope>
    <source>
        <strain evidence="1">CHS0354</strain>
        <tissue evidence="1">Mantle</tissue>
    </source>
</reference>
<dbReference type="Proteomes" id="UP001195483">
    <property type="component" value="Unassembled WGS sequence"/>
</dbReference>
<dbReference type="EMBL" id="JAEAOA010001041">
    <property type="protein sequence ID" value="KAK3586773.1"/>
    <property type="molecule type" value="Genomic_DNA"/>
</dbReference>
<accession>A0AAE0S7M3</accession>
<organism evidence="1 2">
    <name type="scientific">Potamilus streckersoni</name>
    <dbReference type="NCBI Taxonomy" id="2493646"/>
    <lineage>
        <taxon>Eukaryota</taxon>
        <taxon>Metazoa</taxon>
        <taxon>Spiralia</taxon>
        <taxon>Lophotrochozoa</taxon>
        <taxon>Mollusca</taxon>
        <taxon>Bivalvia</taxon>
        <taxon>Autobranchia</taxon>
        <taxon>Heteroconchia</taxon>
        <taxon>Palaeoheterodonta</taxon>
        <taxon>Unionida</taxon>
        <taxon>Unionoidea</taxon>
        <taxon>Unionidae</taxon>
        <taxon>Ambleminae</taxon>
        <taxon>Lampsilini</taxon>
        <taxon>Potamilus</taxon>
    </lineage>
</organism>
<sequence>MRRSTKGNIQIGDSSYELWAAESSDTSQGTSELPDRIGKRYLLLDQRYAEQENYAGNIGKETSVQEELKEIFGRSNGHGEQKYCRRLDATKPSRYVGNLYPRGTTDQTRQLKQNYYVKVALLIDTGVWDT</sequence>
<reference evidence="1" key="3">
    <citation type="submission" date="2023-05" db="EMBL/GenBank/DDBJ databases">
        <authorList>
            <person name="Smith C.H."/>
        </authorList>
    </citation>
    <scope>NUCLEOTIDE SEQUENCE</scope>
    <source>
        <strain evidence="1">CHS0354</strain>
        <tissue evidence="1">Mantle</tissue>
    </source>
</reference>
<evidence type="ECO:0000313" key="2">
    <source>
        <dbReference type="Proteomes" id="UP001195483"/>
    </source>
</evidence>
<keyword evidence="2" id="KW-1185">Reference proteome</keyword>
<protein>
    <submittedName>
        <fullName evidence="1">Uncharacterized protein</fullName>
    </submittedName>
</protein>
<gene>
    <name evidence="1" type="ORF">CHS0354_016948</name>
</gene>
<comment type="caution">
    <text evidence="1">The sequence shown here is derived from an EMBL/GenBank/DDBJ whole genome shotgun (WGS) entry which is preliminary data.</text>
</comment>
<dbReference type="AlphaFoldDB" id="A0AAE0S7M3"/>